<comment type="subcellular location">
    <subcellularLocation>
        <location evidence="1">Membrane</location>
        <topology evidence="1">Lipid-anchor</topology>
        <topology evidence="1">GPI-anchor</topology>
    </subcellularLocation>
</comment>
<dbReference type="GO" id="GO:0030431">
    <property type="term" value="P:sleep"/>
    <property type="evidence" value="ECO:0007669"/>
    <property type="project" value="InterPro"/>
</dbReference>
<name>A0A6P7H1Z8_DIAVI</name>
<keyword evidence="3" id="KW-0812">Transmembrane</keyword>
<proteinExistence type="predicted"/>
<organism evidence="12">
    <name type="scientific">Diabrotica virgifera virgifera</name>
    <name type="common">western corn rootworm</name>
    <dbReference type="NCBI Taxonomy" id="50390"/>
    <lineage>
        <taxon>Eukaryota</taxon>
        <taxon>Metazoa</taxon>
        <taxon>Ecdysozoa</taxon>
        <taxon>Arthropoda</taxon>
        <taxon>Hexapoda</taxon>
        <taxon>Insecta</taxon>
        <taxon>Pterygota</taxon>
        <taxon>Neoptera</taxon>
        <taxon>Endopterygota</taxon>
        <taxon>Coleoptera</taxon>
        <taxon>Polyphaga</taxon>
        <taxon>Cucujiformia</taxon>
        <taxon>Chrysomeloidea</taxon>
        <taxon>Chrysomelidae</taxon>
        <taxon>Galerucinae</taxon>
        <taxon>Diabroticina</taxon>
        <taxon>Diabroticites</taxon>
        <taxon>Diabrotica</taxon>
    </lineage>
</organism>
<keyword evidence="2" id="KW-0336">GPI-anchor</keyword>
<dbReference type="InterPro" id="IPR050975">
    <property type="entry name" value="Sleep_regulator"/>
</dbReference>
<dbReference type="SUPFAM" id="SSF57302">
    <property type="entry name" value="Snake toxin-like"/>
    <property type="match status" value="1"/>
</dbReference>
<dbReference type="InterPro" id="IPR031424">
    <property type="entry name" value="QVR-like"/>
</dbReference>
<dbReference type="InterPro" id="IPR045860">
    <property type="entry name" value="Snake_toxin-like_sf"/>
</dbReference>
<accession>A0A6P7H1Z8</accession>
<reference evidence="10" key="2">
    <citation type="submission" date="2025-05" db="UniProtKB">
        <authorList>
            <consortium name="EnsemblMetazoa"/>
        </authorList>
    </citation>
    <scope>IDENTIFICATION</scope>
</reference>
<protein>
    <submittedName>
        <fullName evidence="12">Uncharacterized protein LOC114349392</fullName>
    </submittedName>
</protein>
<evidence type="ECO:0000313" key="11">
    <source>
        <dbReference type="Proteomes" id="UP001652700"/>
    </source>
</evidence>
<dbReference type="GO" id="GO:0032222">
    <property type="term" value="P:regulation of synaptic transmission, cholinergic"/>
    <property type="evidence" value="ECO:0007669"/>
    <property type="project" value="InterPro"/>
</dbReference>
<evidence type="ECO:0000256" key="6">
    <source>
        <dbReference type="ARBA" id="ARBA00023136"/>
    </source>
</evidence>
<dbReference type="GO" id="GO:0098552">
    <property type="term" value="C:side of membrane"/>
    <property type="evidence" value="ECO:0007669"/>
    <property type="project" value="UniProtKB-KW"/>
</dbReference>
<evidence type="ECO:0000256" key="3">
    <source>
        <dbReference type="ARBA" id="ARBA00022692"/>
    </source>
</evidence>
<gene>
    <name evidence="12" type="primary">LOC114349392</name>
</gene>
<dbReference type="RefSeq" id="XP_028155549.1">
    <property type="nucleotide sequence ID" value="XM_028299748.1"/>
</dbReference>
<evidence type="ECO:0000256" key="1">
    <source>
        <dbReference type="ARBA" id="ARBA00004589"/>
    </source>
</evidence>
<evidence type="ECO:0000256" key="8">
    <source>
        <dbReference type="ARBA" id="ARBA00023288"/>
    </source>
</evidence>
<dbReference type="PANTHER" id="PTHR33562">
    <property type="entry name" value="ATILLA, ISOFORM B-RELATED-RELATED"/>
    <property type="match status" value="1"/>
</dbReference>
<keyword evidence="6" id="KW-0472">Membrane</keyword>
<dbReference type="AlphaFoldDB" id="A0A6P7H1Z8"/>
<keyword evidence="7" id="KW-0325">Glycoprotein</keyword>
<feature type="signal peptide" evidence="9">
    <location>
        <begin position="1"/>
        <end position="22"/>
    </location>
</feature>
<reference evidence="12" key="1">
    <citation type="submission" date="2025-04" db="UniProtKB">
        <authorList>
            <consortium name="RefSeq"/>
        </authorList>
    </citation>
    <scope>IDENTIFICATION</scope>
    <source>
        <tissue evidence="12">Whole insect</tissue>
    </source>
</reference>
<evidence type="ECO:0000256" key="7">
    <source>
        <dbReference type="ARBA" id="ARBA00023180"/>
    </source>
</evidence>
<dbReference type="Pfam" id="PF17064">
    <property type="entry name" value="QVR"/>
    <property type="match status" value="1"/>
</dbReference>
<dbReference type="KEGG" id="dvv:114349392"/>
<feature type="chain" id="PRO_5027888155" evidence="9">
    <location>
        <begin position="23"/>
        <end position="137"/>
    </location>
</feature>
<evidence type="ECO:0000313" key="12">
    <source>
        <dbReference type="RefSeq" id="XP_028155549.1"/>
    </source>
</evidence>
<evidence type="ECO:0000256" key="2">
    <source>
        <dbReference type="ARBA" id="ARBA00022622"/>
    </source>
</evidence>
<evidence type="ECO:0000313" key="10">
    <source>
        <dbReference type="EnsemblMetazoa" id="XP_028155549.1"/>
    </source>
</evidence>
<sequence length="137" mass="15055">MSIMKSTSFCVFLSIFVLFVVAQNLPVGYALECYQCEANAGIGCEKNFTSVLHENCTTGFSCGKTVWKVNDVTRYERRCAASTYCEDQKAIATRENRTLVSCSLCNATLCNSGNHVNIPIVTLVISILVSLKVVCNF</sequence>
<keyword evidence="8" id="KW-0449">Lipoprotein</keyword>
<dbReference type="InParanoid" id="A0A6P7H1Z8"/>
<keyword evidence="5" id="KW-1133">Transmembrane helix</keyword>
<dbReference type="Proteomes" id="UP001652700">
    <property type="component" value="Unplaced"/>
</dbReference>
<dbReference type="EnsemblMetazoa" id="XM_028299748.2">
    <property type="protein sequence ID" value="XP_028155549.1"/>
    <property type="gene ID" value="LOC114349392"/>
</dbReference>
<keyword evidence="4 9" id="KW-0732">Signal</keyword>
<keyword evidence="11" id="KW-1185">Reference proteome</keyword>
<dbReference type="GeneID" id="114349392"/>
<evidence type="ECO:0000256" key="4">
    <source>
        <dbReference type="ARBA" id="ARBA00022729"/>
    </source>
</evidence>
<evidence type="ECO:0000256" key="9">
    <source>
        <dbReference type="SAM" id="SignalP"/>
    </source>
</evidence>
<dbReference type="OrthoDB" id="6761115at2759"/>
<evidence type="ECO:0000256" key="5">
    <source>
        <dbReference type="ARBA" id="ARBA00022989"/>
    </source>
</evidence>